<comment type="subcellular location">
    <subcellularLocation>
        <location evidence="1 12">Mitochondrion inner membrane</location>
        <topology evidence="1 12">Multi-pass membrane protein</topology>
    </subcellularLocation>
</comment>
<dbReference type="PANTHER" id="PTHR11410">
    <property type="entry name" value="ATP SYNTHASE SUBUNIT A"/>
    <property type="match status" value="1"/>
</dbReference>
<evidence type="ECO:0000256" key="2">
    <source>
        <dbReference type="ARBA" id="ARBA00006810"/>
    </source>
</evidence>
<evidence type="ECO:0000313" key="15">
    <source>
        <dbReference type="EMBL" id="AFN06107.1"/>
    </source>
</evidence>
<dbReference type="NCBIfam" id="NF004482">
    <property type="entry name" value="PRK05815.2-4"/>
    <property type="match status" value="1"/>
</dbReference>
<dbReference type="Gene3D" id="3.10.28.10">
    <property type="entry name" value="Homing endonucleases"/>
    <property type="match status" value="2"/>
</dbReference>
<keyword evidence="6 13" id="KW-0812">Transmembrane</keyword>
<keyword evidence="8 13" id="KW-1133">Transmembrane helix</keyword>
<dbReference type="InterPro" id="IPR000568">
    <property type="entry name" value="ATP_synth_F0_asu"/>
</dbReference>
<feature type="transmembrane region" description="Helical" evidence="13">
    <location>
        <begin position="329"/>
        <end position="346"/>
    </location>
</feature>
<accession>M9NST8</accession>
<keyword evidence="15" id="KW-0496">Mitochondrion</keyword>
<dbReference type="PANTHER" id="PTHR11410:SF0">
    <property type="entry name" value="ATP SYNTHASE SUBUNIT A"/>
    <property type="match status" value="1"/>
</dbReference>
<dbReference type="InterPro" id="IPR035908">
    <property type="entry name" value="F0_ATP_A_sf"/>
</dbReference>
<comment type="similarity">
    <text evidence="2">Belongs to the ATPase A chain family.</text>
</comment>
<geneLocation type="mitochondrion" evidence="15"/>
<feature type="transmembrane region" description="Helical" evidence="13">
    <location>
        <begin position="366"/>
        <end position="384"/>
    </location>
</feature>
<feature type="transmembrane region" description="Helical" evidence="13">
    <location>
        <begin position="89"/>
        <end position="112"/>
    </location>
</feature>
<keyword evidence="5" id="KW-0138">CF(0)</keyword>
<dbReference type="EMBL" id="JX065416">
    <property type="protein sequence ID" value="AFN06107.1"/>
    <property type="molecule type" value="Genomic_DNA"/>
</dbReference>
<evidence type="ECO:0000256" key="6">
    <source>
        <dbReference type="ARBA" id="ARBA00022692"/>
    </source>
</evidence>
<dbReference type="GO" id="GO:0046933">
    <property type="term" value="F:proton-transporting ATP synthase activity, rotational mechanism"/>
    <property type="evidence" value="ECO:0007669"/>
    <property type="project" value="TreeGrafter"/>
</dbReference>
<evidence type="ECO:0000256" key="10">
    <source>
        <dbReference type="ARBA" id="ARBA00023136"/>
    </source>
</evidence>
<dbReference type="GO" id="GO:0005743">
    <property type="term" value="C:mitochondrial inner membrane"/>
    <property type="evidence" value="ECO:0007669"/>
    <property type="project" value="UniProtKB-SubCell"/>
</dbReference>
<keyword evidence="11" id="KW-0066">ATP synthesis</keyword>
<dbReference type="Pfam" id="PF03161">
    <property type="entry name" value="LAGLIDADG_2"/>
    <property type="match status" value="1"/>
</dbReference>
<name>M9NST8_9GLOM</name>
<feature type="transmembrane region" description="Helical" evidence="13">
    <location>
        <begin position="227"/>
        <end position="245"/>
    </location>
</feature>
<dbReference type="GO" id="GO:0045259">
    <property type="term" value="C:proton-transporting ATP synthase complex"/>
    <property type="evidence" value="ECO:0007669"/>
    <property type="project" value="UniProtKB-KW"/>
</dbReference>
<feature type="transmembrane region" description="Helical" evidence="13">
    <location>
        <begin position="118"/>
        <end position="137"/>
    </location>
</feature>
<evidence type="ECO:0000256" key="11">
    <source>
        <dbReference type="ARBA" id="ARBA00023310"/>
    </source>
</evidence>
<dbReference type="AlphaFoldDB" id="M9NST8"/>
<evidence type="ECO:0000256" key="4">
    <source>
        <dbReference type="ARBA" id="ARBA00022448"/>
    </source>
</evidence>
<organism evidence="15">
    <name type="scientific">Glomus sp. DAOM 229456</name>
    <dbReference type="NCBI Taxonomy" id="1264587"/>
    <lineage>
        <taxon>Eukaryota</taxon>
        <taxon>Fungi</taxon>
        <taxon>Fungi incertae sedis</taxon>
        <taxon>Mucoromycota</taxon>
        <taxon>Glomeromycotina</taxon>
        <taxon>Glomeromycetes</taxon>
        <taxon>Glomerales</taxon>
        <taxon>Glomeraceae</taxon>
        <taxon>Glomus</taxon>
    </lineage>
</organism>
<dbReference type="CDD" id="cd00310">
    <property type="entry name" value="ATP-synt_Fo_a_6"/>
    <property type="match status" value="1"/>
</dbReference>
<proteinExistence type="inferred from homology"/>
<evidence type="ECO:0000256" key="3">
    <source>
        <dbReference type="ARBA" id="ARBA00021312"/>
    </source>
</evidence>
<feature type="domain" description="Homing endonuclease LAGLIDADG" evidence="14">
    <location>
        <begin position="338"/>
        <end position="504"/>
    </location>
</feature>
<dbReference type="FunFam" id="1.20.120.220:FF:000003">
    <property type="entry name" value="ATP synthase subunit a"/>
    <property type="match status" value="1"/>
</dbReference>
<dbReference type="HAMAP" id="MF_01393">
    <property type="entry name" value="ATP_synth_a_bact"/>
    <property type="match status" value="1"/>
</dbReference>
<gene>
    <name evidence="15" type="primary">atp6</name>
</gene>
<evidence type="ECO:0000256" key="9">
    <source>
        <dbReference type="ARBA" id="ARBA00023065"/>
    </source>
</evidence>
<evidence type="ECO:0000256" key="1">
    <source>
        <dbReference type="ARBA" id="ARBA00004448"/>
    </source>
</evidence>
<evidence type="ECO:0000256" key="12">
    <source>
        <dbReference type="RuleBase" id="RU004450"/>
    </source>
</evidence>
<dbReference type="GO" id="GO:0004519">
    <property type="term" value="F:endonuclease activity"/>
    <property type="evidence" value="ECO:0007669"/>
    <property type="project" value="InterPro"/>
</dbReference>
<dbReference type="InterPro" id="IPR045083">
    <property type="entry name" value="ATP_synth_F0_asu_bact/mt"/>
</dbReference>
<dbReference type="SUPFAM" id="SSF55608">
    <property type="entry name" value="Homing endonucleases"/>
    <property type="match status" value="1"/>
</dbReference>
<protein>
    <recommendedName>
        <fullName evidence="3 12">ATP synthase subunit a</fullName>
    </recommendedName>
</protein>
<dbReference type="PROSITE" id="PS00449">
    <property type="entry name" value="ATPASE_A"/>
    <property type="match status" value="1"/>
</dbReference>
<dbReference type="Pfam" id="PF00119">
    <property type="entry name" value="ATP-synt_A"/>
    <property type="match status" value="1"/>
</dbReference>
<evidence type="ECO:0000259" key="14">
    <source>
        <dbReference type="Pfam" id="PF03161"/>
    </source>
</evidence>
<dbReference type="NCBIfam" id="TIGR01131">
    <property type="entry name" value="ATP_synt_6_or_A"/>
    <property type="match status" value="1"/>
</dbReference>
<evidence type="ECO:0000256" key="7">
    <source>
        <dbReference type="ARBA" id="ARBA00022781"/>
    </source>
</evidence>
<dbReference type="PRINTS" id="PR00123">
    <property type="entry name" value="ATPASEA"/>
</dbReference>
<evidence type="ECO:0000256" key="8">
    <source>
        <dbReference type="ARBA" id="ARBA00022989"/>
    </source>
</evidence>
<keyword evidence="10 13" id="KW-0472">Membrane</keyword>
<dbReference type="SUPFAM" id="SSF81336">
    <property type="entry name" value="F1F0 ATP synthase subunit A"/>
    <property type="match status" value="1"/>
</dbReference>
<dbReference type="InterPro" id="IPR023011">
    <property type="entry name" value="ATP_synth_F0_asu_AS"/>
</dbReference>
<evidence type="ECO:0000256" key="5">
    <source>
        <dbReference type="ARBA" id="ARBA00022547"/>
    </source>
</evidence>
<feature type="transmembrane region" description="Helical" evidence="13">
    <location>
        <begin position="144"/>
        <end position="164"/>
    </location>
</feature>
<dbReference type="Gene3D" id="1.20.120.220">
    <property type="entry name" value="ATP synthase, F0 complex, subunit A"/>
    <property type="match status" value="1"/>
</dbReference>
<evidence type="ECO:0000256" key="13">
    <source>
        <dbReference type="SAM" id="Phobius"/>
    </source>
</evidence>
<dbReference type="InterPro" id="IPR027434">
    <property type="entry name" value="Homing_endonucl"/>
</dbReference>
<keyword evidence="9" id="KW-0406">Ion transport</keyword>
<sequence>MIYNPLEQFEIVKFIAMEGPLFGYIQIGLTNIGFYLLLASLFLIFQHLLYNKEGVLGLGNTLMLCIESLFGFILQLVKNQIGPQGQPYFPAIYSLFLFILFLNLIGLIPYSFTATAHFALTLGFSSTILLGVTLLGLHRHGLHFFSLFVPAGTPLPLVPLLVLIESVSYLARAFSLGIRLSANMLAGHILLHIIATFSWKFIIGSLIGLLLTPLPLLFLTLLYGLEIGVALIQAYVFVLLTCSYINDAISLHSENSPSVHTSTHLPLNRTLGLTKRQYSTSASSSDLCFSRRNYIDLEILSKNSTSIVLWGSNLSSTLGLRFSNKLRNIVFLPPLVNSIVTGLLLGDGWIQKGKFNKNARLGFKQSVIHIGFALWVYNLLAHYCQSLPYSTKTSLNGRLFFGVEFMTRTYPCLTLLHSIWYLNGSKVIPASIFEDLTPVALALWAQGDGTKRNRGFTFNTQCFTLQQAVLLLNVLHIKFGLDCTIYYDRGKPLVHVRSNSMSTFRAIVYPYFHPSMLYKLQ</sequence>
<dbReference type="InterPro" id="IPR004860">
    <property type="entry name" value="LAGLIDADG_dom"/>
</dbReference>
<feature type="transmembrane region" description="Helical" evidence="13">
    <location>
        <begin position="21"/>
        <end position="45"/>
    </location>
</feature>
<reference evidence="15" key="1">
    <citation type="journal article" date="2013" name="PLoS ONE">
        <title>Rapid Mitochondrial Genome Evolution through Invasion of Mobile Elements in Two Closely Related Species of Arbuscular Mycorrhizal Fungi.</title>
        <authorList>
            <person name="Beaudet D."/>
            <person name="Nadimi M."/>
            <person name="Iffis B."/>
            <person name="Hijri M."/>
        </authorList>
    </citation>
    <scope>NUCLEOTIDE SEQUENCE</scope>
    <source>
        <strain evidence="15">DAOM229456</strain>
    </source>
</reference>
<feature type="transmembrane region" description="Helical" evidence="13">
    <location>
        <begin position="57"/>
        <end position="77"/>
    </location>
</feature>
<keyword evidence="7" id="KW-0375">Hydrogen ion transport</keyword>
<keyword evidence="4" id="KW-0813">Transport</keyword>